<dbReference type="PATRIC" id="fig|2198.3.peg.863"/>
<feature type="transmembrane region" description="Helical" evidence="1">
    <location>
        <begin position="35"/>
        <end position="55"/>
    </location>
</feature>
<keyword evidence="1" id="KW-0472">Membrane</keyword>
<sequence>MTPALAQIGAIMVSTSIILGGILIAVQMFAVTVPFAPYIMVALSILIVIGAAMLIHSSRSLETSPS</sequence>
<comment type="caution">
    <text evidence="2">The sequence shown here is derived from an EMBL/GenBank/DDBJ whole genome shotgun (WGS) entry which is preliminary data.</text>
</comment>
<gene>
    <name evidence="2" type="ORF">XE10_1001</name>
</gene>
<reference evidence="3" key="1">
    <citation type="journal article" date="2015" name="MBio">
        <title>Genome-Resolved Metagenomic Analysis Reveals Roles for Candidate Phyla and Other Microbial Community Members in Biogeochemical Transformations in Oil Reservoirs.</title>
        <authorList>
            <person name="Hu P."/>
            <person name="Tom L."/>
            <person name="Singh A."/>
            <person name="Thomas B.C."/>
            <person name="Baker B.J."/>
            <person name="Piceno Y.M."/>
            <person name="Andersen G.L."/>
            <person name="Banfield J.F."/>
        </authorList>
    </citation>
    <scope>NUCLEOTIDE SEQUENCE [LARGE SCALE GENOMIC DNA]</scope>
</reference>
<organism evidence="2 3">
    <name type="scientific">Methanoculleus marisnigri</name>
    <dbReference type="NCBI Taxonomy" id="2198"/>
    <lineage>
        <taxon>Archaea</taxon>
        <taxon>Methanobacteriati</taxon>
        <taxon>Methanobacteriota</taxon>
        <taxon>Stenosarchaea group</taxon>
        <taxon>Methanomicrobia</taxon>
        <taxon>Methanomicrobiales</taxon>
        <taxon>Methanomicrobiaceae</taxon>
        <taxon>Methanoculleus</taxon>
    </lineage>
</organism>
<protein>
    <submittedName>
        <fullName evidence="2">Uncharacterized protein</fullName>
    </submittedName>
</protein>
<evidence type="ECO:0000313" key="2">
    <source>
        <dbReference type="EMBL" id="KUL01547.1"/>
    </source>
</evidence>
<feature type="transmembrane region" description="Helical" evidence="1">
    <location>
        <begin position="7"/>
        <end position="29"/>
    </location>
</feature>
<accession>A0A117MFS0</accession>
<proteinExistence type="predicted"/>
<name>A0A117MFS0_9EURY</name>
<dbReference type="Proteomes" id="UP000054598">
    <property type="component" value="Unassembled WGS sequence"/>
</dbReference>
<dbReference type="EMBL" id="LGHE01000098">
    <property type="protein sequence ID" value="KUL01547.1"/>
    <property type="molecule type" value="Genomic_DNA"/>
</dbReference>
<keyword evidence="1" id="KW-1133">Transmembrane helix</keyword>
<evidence type="ECO:0000256" key="1">
    <source>
        <dbReference type="SAM" id="Phobius"/>
    </source>
</evidence>
<keyword evidence="1" id="KW-0812">Transmembrane</keyword>
<dbReference type="AlphaFoldDB" id="A0A117MFS0"/>
<evidence type="ECO:0000313" key="3">
    <source>
        <dbReference type="Proteomes" id="UP000054598"/>
    </source>
</evidence>